<evidence type="ECO:0000313" key="4">
    <source>
        <dbReference type="Proteomes" id="UP000069940"/>
    </source>
</evidence>
<dbReference type="EnsemblMetazoa" id="AALFPA23_008024.R10793">
    <property type="protein sequence ID" value="AALFPA23_008024.P10793"/>
    <property type="gene ID" value="AALFPA23_008024"/>
</dbReference>
<dbReference type="EC" id="2.7.7.49" evidence="1"/>
<accession>A0ABM1YF21</accession>
<dbReference type="Gene3D" id="3.30.420.10">
    <property type="entry name" value="Ribonuclease H-like superfamily/Ribonuclease H"/>
    <property type="match status" value="1"/>
</dbReference>
<dbReference type="InterPro" id="IPR012337">
    <property type="entry name" value="RNaseH-like_sf"/>
</dbReference>
<organism evidence="3 4">
    <name type="scientific">Aedes albopictus</name>
    <name type="common">Asian tiger mosquito</name>
    <name type="synonym">Stegomyia albopicta</name>
    <dbReference type="NCBI Taxonomy" id="7160"/>
    <lineage>
        <taxon>Eukaryota</taxon>
        <taxon>Metazoa</taxon>
        <taxon>Ecdysozoa</taxon>
        <taxon>Arthropoda</taxon>
        <taxon>Hexapoda</taxon>
        <taxon>Insecta</taxon>
        <taxon>Pterygota</taxon>
        <taxon>Neoptera</taxon>
        <taxon>Endopterygota</taxon>
        <taxon>Diptera</taxon>
        <taxon>Nematocera</taxon>
        <taxon>Culicoidea</taxon>
        <taxon>Culicidae</taxon>
        <taxon>Culicinae</taxon>
        <taxon>Aedini</taxon>
        <taxon>Aedes</taxon>
        <taxon>Stegomyia</taxon>
    </lineage>
</organism>
<dbReference type="RefSeq" id="XP_062716177.1">
    <property type="nucleotide sequence ID" value="XM_062860193.1"/>
</dbReference>
<dbReference type="Proteomes" id="UP000069940">
    <property type="component" value="Unassembled WGS sequence"/>
</dbReference>
<dbReference type="InterPro" id="IPR041588">
    <property type="entry name" value="Integrase_H2C2"/>
</dbReference>
<dbReference type="Gene3D" id="1.10.340.70">
    <property type="match status" value="1"/>
</dbReference>
<dbReference type="Pfam" id="PF17921">
    <property type="entry name" value="Integrase_H2C2"/>
    <property type="match status" value="1"/>
</dbReference>
<dbReference type="RefSeq" id="XP_062712989.1">
    <property type="nucleotide sequence ID" value="XM_062857005.1"/>
</dbReference>
<proteinExistence type="predicted"/>
<dbReference type="EnsemblMetazoa" id="AALFPA23_008590.R11612">
    <property type="protein sequence ID" value="AALFPA23_008590.P11612"/>
    <property type="gene ID" value="AALFPA23_008590"/>
</dbReference>
<dbReference type="PANTHER" id="PTHR37984">
    <property type="entry name" value="PROTEIN CBG26694"/>
    <property type="match status" value="1"/>
</dbReference>
<feature type="domain" description="Integrase catalytic" evidence="2">
    <location>
        <begin position="105"/>
        <end position="262"/>
    </location>
</feature>
<name>A0ABM1YF21_AEDAL</name>
<dbReference type="PANTHER" id="PTHR37984:SF11">
    <property type="entry name" value="INTEGRASE CATALYTIC DOMAIN-CONTAINING PROTEIN"/>
    <property type="match status" value="1"/>
</dbReference>
<dbReference type="GeneID" id="134290045"/>
<keyword evidence="4" id="KW-1185">Reference proteome</keyword>
<dbReference type="InterPro" id="IPR001584">
    <property type="entry name" value="Integrase_cat-core"/>
</dbReference>
<reference evidence="4" key="1">
    <citation type="journal article" date="2015" name="Proc. Natl. Acad. Sci. U.S.A.">
        <title>Genome sequence of the Asian Tiger mosquito, Aedes albopictus, reveals insights into its biology, genetics, and evolution.</title>
        <authorList>
            <person name="Chen X.G."/>
            <person name="Jiang X."/>
            <person name="Gu J."/>
            <person name="Xu M."/>
            <person name="Wu Y."/>
            <person name="Deng Y."/>
            <person name="Zhang C."/>
            <person name="Bonizzoni M."/>
            <person name="Dermauw W."/>
            <person name="Vontas J."/>
            <person name="Armbruster P."/>
            <person name="Huang X."/>
            <person name="Yang Y."/>
            <person name="Zhang H."/>
            <person name="He W."/>
            <person name="Peng H."/>
            <person name="Liu Y."/>
            <person name="Wu K."/>
            <person name="Chen J."/>
            <person name="Lirakis M."/>
            <person name="Topalis P."/>
            <person name="Van Leeuwen T."/>
            <person name="Hall A.B."/>
            <person name="Jiang X."/>
            <person name="Thorpe C."/>
            <person name="Mueller R.L."/>
            <person name="Sun C."/>
            <person name="Waterhouse R.M."/>
            <person name="Yan G."/>
            <person name="Tu Z.J."/>
            <person name="Fang X."/>
            <person name="James A.A."/>
        </authorList>
    </citation>
    <scope>NUCLEOTIDE SEQUENCE [LARGE SCALE GENOMIC DNA]</scope>
    <source>
        <strain evidence="4">Foshan</strain>
    </source>
</reference>
<dbReference type="SUPFAM" id="SSF53098">
    <property type="entry name" value="Ribonuclease H-like"/>
    <property type="match status" value="1"/>
</dbReference>
<reference evidence="3" key="2">
    <citation type="submission" date="2025-05" db="UniProtKB">
        <authorList>
            <consortium name="EnsemblMetazoa"/>
        </authorList>
    </citation>
    <scope>IDENTIFICATION</scope>
    <source>
        <strain evidence="3">Foshan</strain>
    </source>
</reference>
<sequence length="372" mass="42259">MQNVFQSMDAGIWPDSLRDFKPFNTELCKVGNMLLRGDKLVIPHSLRSKILKVAHESHPGIEIMKRRLRLKVWWPHLDKEVEKYVKQCKACTLVSALDPPMPIHSTILPDRAWVDLAADFLGPLPSGHSLLVIVDYFSRFTEIIVMKQTTASLTVRALHETFCRFGFPESLKTDNGPQFISSEFQQFCSQFGIEHRKTTPYWPQANGEVERMNRTIVKRLKISQETDGSDWQWDLRMFALMQNSTPHSTTGVAPSILMFGRVLKDKIPGMIIKGNKILEEIRDRDAEKKLKGAEYADAKRSANDSGIDVGNTVVAKRIQKDNKLSTNFHPDELTVIGKTGSNVTLKSHDSGRVFHRNISHLKKLRAGELEIT</sequence>
<dbReference type="InterPro" id="IPR050951">
    <property type="entry name" value="Retrovirus_Pol_polyprotein"/>
</dbReference>
<dbReference type="InterPro" id="IPR036397">
    <property type="entry name" value="RNaseH_sf"/>
</dbReference>
<protein>
    <recommendedName>
        <fullName evidence="1">RNA-directed DNA polymerase</fullName>
        <ecNumber evidence="1">2.7.7.49</ecNumber>
    </recommendedName>
</protein>
<evidence type="ECO:0000313" key="3">
    <source>
        <dbReference type="EnsemblMetazoa" id="AALFPA23_008590.P11612"/>
    </source>
</evidence>
<evidence type="ECO:0000259" key="2">
    <source>
        <dbReference type="PROSITE" id="PS50994"/>
    </source>
</evidence>
<dbReference type="GeneID" id="134291858"/>
<evidence type="ECO:0000256" key="1">
    <source>
        <dbReference type="ARBA" id="ARBA00012493"/>
    </source>
</evidence>
<dbReference type="PROSITE" id="PS50994">
    <property type="entry name" value="INTEGRASE"/>
    <property type="match status" value="1"/>
</dbReference>
<dbReference type="Pfam" id="PF00665">
    <property type="entry name" value="rve"/>
    <property type="match status" value="1"/>
</dbReference>